<proteinExistence type="predicted"/>
<dbReference type="AlphaFoldDB" id="A0A0F9KJY6"/>
<evidence type="ECO:0000313" key="1">
    <source>
        <dbReference type="EMBL" id="KKM82444.1"/>
    </source>
</evidence>
<accession>A0A0F9KJY6</accession>
<sequence>MITGVTWSVWTPEKAPKAKCSICGREVKRAVVFPECELGICFGCLDEIKAAVDNEKTEVGT</sequence>
<comment type="caution">
    <text evidence="1">The sequence shown here is derived from an EMBL/GenBank/DDBJ whole genome shotgun (WGS) entry which is preliminary data.</text>
</comment>
<gene>
    <name evidence="1" type="ORF">LCGC14_1319540</name>
</gene>
<reference evidence="1" key="1">
    <citation type="journal article" date="2015" name="Nature">
        <title>Complex archaea that bridge the gap between prokaryotes and eukaryotes.</title>
        <authorList>
            <person name="Spang A."/>
            <person name="Saw J.H."/>
            <person name="Jorgensen S.L."/>
            <person name="Zaremba-Niedzwiedzka K."/>
            <person name="Martijn J."/>
            <person name="Lind A.E."/>
            <person name="van Eijk R."/>
            <person name="Schleper C."/>
            <person name="Guy L."/>
            <person name="Ettema T.J."/>
        </authorList>
    </citation>
    <scope>NUCLEOTIDE SEQUENCE</scope>
</reference>
<protein>
    <submittedName>
        <fullName evidence="1">Uncharacterized protein</fullName>
    </submittedName>
</protein>
<dbReference type="EMBL" id="LAZR01007862">
    <property type="protein sequence ID" value="KKM82444.1"/>
    <property type="molecule type" value="Genomic_DNA"/>
</dbReference>
<organism evidence="1">
    <name type="scientific">marine sediment metagenome</name>
    <dbReference type="NCBI Taxonomy" id="412755"/>
    <lineage>
        <taxon>unclassified sequences</taxon>
        <taxon>metagenomes</taxon>
        <taxon>ecological metagenomes</taxon>
    </lineage>
</organism>
<name>A0A0F9KJY6_9ZZZZ</name>